<dbReference type="STRING" id="663331.D4B071"/>
<feature type="compositionally biased region" description="Basic and acidic residues" evidence="1">
    <location>
        <begin position="383"/>
        <end position="394"/>
    </location>
</feature>
<comment type="caution">
    <text evidence="2">The sequence shown here is derived from an EMBL/GenBank/DDBJ whole genome shotgun (WGS) entry which is preliminary data.</text>
</comment>
<evidence type="ECO:0000313" key="3">
    <source>
        <dbReference type="Proteomes" id="UP000008866"/>
    </source>
</evidence>
<proteinExistence type="predicted"/>
<sequence>MAVAPIHAEDTPKLRSVKKSGRGVILTSEKRFHTRKSATSGVKKRYHTPAASTIKTTPGTANSKKQLEKYNAITVHSGKFLNHLMDHRIYYDGYSDVQGHPPAKPRNWDELQEVIKKPHPSLSPERFSDEAFQRFKQKDLRAFNERDVILDSLCIIDMFTGDLRSIARDYLFNNTGPITDGSLCDTKPDIVYGAIPESLRLGIRDELCDTIVPSTRTDLPILPNFFLEAKGPDGNPAIAMRQACYDGTVGARGMHSLQTYNNNEPIYDGNAYTISGIYHYGHLKLYCHHIAPPTEKDECPKHIMTSLCSYSMVNDRDDFIRGASAYRNLRDWAKEKRDVFIAAANQKYEELQDQAAPIESQNYDASFDTQSFPSDSEESELDSSARWRSERSSDLDEELVIRRRFGN</sequence>
<evidence type="ECO:0000313" key="2">
    <source>
        <dbReference type="EMBL" id="EFE31223.1"/>
    </source>
</evidence>
<dbReference type="EMBL" id="ABSU01000023">
    <property type="protein sequence ID" value="EFE31223.1"/>
    <property type="molecule type" value="Genomic_DNA"/>
</dbReference>
<gene>
    <name evidence="2" type="ORF">ARB_01842</name>
</gene>
<dbReference type="OMA" id="LEARKCH"/>
<accession>D4B071</accession>
<reference evidence="3" key="1">
    <citation type="journal article" date="2011" name="Genome Biol.">
        <title>Comparative and functional genomics provide insights into the pathogenicity of dermatophytic fungi.</title>
        <authorList>
            <person name="Burmester A."/>
            <person name="Shelest E."/>
            <person name="Gloeckner G."/>
            <person name="Heddergott C."/>
            <person name="Schindler S."/>
            <person name="Staib P."/>
            <person name="Heidel A."/>
            <person name="Felder M."/>
            <person name="Petzold A."/>
            <person name="Szafranski K."/>
            <person name="Feuermann M."/>
            <person name="Pedruzzi I."/>
            <person name="Priebe S."/>
            <person name="Groth M."/>
            <person name="Winkler R."/>
            <person name="Li W."/>
            <person name="Kniemeyer O."/>
            <person name="Schroeckh V."/>
            <person name="Hertweck C."/>
            <person name="Hube B."/>
            <person name="White T.C."/>
            <person name="Platzer M."/>
            <person name="Guthke R."/>
            <person name="Heitman J."/>
            <person name="Woestemeyer J."/>
            <person name="Zipfel P.F."/>
            <person name="Monod M."/>
            <person name="Brakhage A.A."/>
        </authorList>
    </citation>
    <scope>NUCLEOTIDE SEQUENCE [LARGE SCALE GENOMIC DNA]</scope>
    <source>
        <strain evidence="3">ATCC MYA-4681 / CBS 112371</strain>
    </source>
</reference>
<dbReference type="RefSeq" id="XP_003011863.1">
    <property type="nucleotide sequence ID" value="XM_003011817.1"/>
</dbReference>
<feature type="region of interest" description="Disordered" evidence="1">
    <location>
        <begin position="359"/>
        <end position="394"/>
    </location>
</feature>
<feature type="compositionally biased region" description="Polar residues" evidence="1">
    <location>
        <begin position="359"/>
        <end position="373"/>
    </location>
</feature>
<dbReference type="HOGENOM" id="CLU_023878_0_0_1"/>
<keyword evidence="3" id="KW-1185">Reference proteome</keyword>
<dbReference type="eggNOG" id="ENOG502SJYB">
    <property type="taxonomic scope" value="Eukaryota"/>
</dbReference>
<dbReference type="KEGG" id="abe:ARB_01842"/>
<protein>
    <submittedName>
        <fullName evidence="2">Uncharacterized protein</fullName>
    </submittedName>
</protein>
<name>D4B071_ARTBC</name>
<dbReference type="GeneID" id="9523636"/>
<evidence type="ECO:0000256" key="1">
    <source>
        <dbReference type="SAM" id="MobiDB-lite"/>
    </source>
</evidence>
<organism evidence="2 3">
    <name type="scientific">Arthroderma benhamiae (strain ATCC MYA-4681 / CBS 112371)</name>
    <name type="common">Trichophyton mentagrophytes</name>
    <dbReference type="NCBI Taxonomy" id="663331"/>
    <lineage>
        <taxon>Eukaryota</taxon>
        <taxon>Fungi</taxon>
        <taxon>Dikarya</taxon>
        <taxon>Ascomycota</taxon>
        <taxon>Pezizomycotina</taxon>
        <taxon>Eurotiomycetes</taxon>
        <taxon>Eurotiomycetidae</taxon>
        <taxon>Onygenales</taxon>
        <taxon>Arthrodermataceae</taxon>
        <taxon>Trichophyton</taxon>
    </lineage>
</organism>
<dbReference type="AlphaFoldDB" id="D4B071"/>
<dbReference type="Proteomes" id="UP000008866">
    <property type="component" value="Unassembled WGS sequence"/>
</dbReference>